<dbReference type="PANTHER" id="PTHR43395:SF1">
    <property type="entry name" value="CHEMOTAXIS PROTEIN CHEA"/>
    <property type="match status" value="1"/>
</dbReference>
<dbReference type="SUPFAM" id="SSF47226">
    <property type="entry name" value="Histidine-containing phosphotransfer domain, HPT domain"/>
    <property type="match status" value="2"/>
</dbReference>
<evidence type="ECO:0000256" key="4">
    <source>
        <dbReference type="ARBA" id="ARBA00022679"/>
    </source>
</evidence>
<accession>A0AAQ3QQ08</accession>
<evidence type="ECO:0000256" key="5">
    <source>
        <dbReference type="ARBA" id="ARBA00022777"/>
    </source>
</evidence>
<feature type="coiled-coil region" evidence="8">
    <location>
        <begin position="375"/>
        <end position="402"/>
    </location>
</feature>
<evidence type="ECO:0000313" key="14">
    <source>
        <dbReference type="EMBL" id="WOO39698.1"/>
    </source>
</evidence>
<dbReference type="InterPro" id="IPR003594">
    <property type="entry name" value="HATPase_dom"/>
</dbReference>
<evidence type="ECO:0000259" key="10">
    <source>
        <dbReference type="PROSITE" id="PS50109"/>
    </source>
</evidence>
<comment type="catalytic activity">
    <reaction evidence="1">
        <text>ATP + protein L-histidine = ADP + protein N-phospho-L-histidine.</text>
        <dbReference type="EC" id="2.7.13.3"/>
    </reaction>
</comment>
<evidence type="ECO:0000259" key="12">
    <source>
        <dbReference type="PROSITE" id="PS50851"/>
    </source>
</evidence>
<dbReference type="FunFam" id="3.30.565.10:FF:000016">
    <property type="entry name" value="Chemotaxis protein CheA, putative"/>
    <property type="match status" value="1"/>
</dbReference>
<evidence type="ECO:0000256" key="2">
    <source>
        <dbReference type="ARBA" id="ARBA00012438"/>
    </source>
</evidence>
<dbReference type="Gene3D" id="3.30.565.10">
    <property type="entry name" value="Histidine kinase-like ATPase, C-terminal domain"/>
    <property type="match status" value="1"/>
</dbReference>
<evidence type="ECO:0000256" key="1">
    <source>
        <dbReference type="ARBA" id="ARBA00000085"/>
    </source>
</evidence>
<dbReference type="EC" id="2.7.13.3" evidence="2"/>
<keyword evidence="15" id="KW-1185">Reference proteome</keyword>
<gene>
    <name evidence="14" type="ORF">RZN69_13830</name>
</gene>
<reference evidence="14 15" key="1">
    <citation type="submission" date="2023-10" db="EMBL/GenBank/DDBJ databases">
        <title>Rubellicoccus peritrichatus gen. nov., sp. nov., isolated from an algae of coral reef tank.</title>
        <authorList>
            <person name="Luo J."/>
        </authorList>
    </citation>
    <scope>NUCLEOTIDE SEQUENCE [LARGE SCALE GENOMIC DNA]</scope>
    <source>
        <strain evidence="14 15">CR14</strain>
    </source>
</reference>
<dbReference type="SUPFAM" id="SSF55874">
    <property type="entry name" value="ATPase domain of HSP90 chaperone/DNA topoisomerase II/histidine kinase"/>
    <property type="match status" value="1"/>
</dbReference>
<dbReference type="GO" id="GO:0000155">
    <property type="term" value="F:phosphorelay sensor kinase activity"/>
    <property type="evidence" value="ECO:0007669"/>
    <property type="project" value="UniProtKB-ARBA"/>
</dbReference>
<dbReference type="InterPro" id="IPR036890">
    <property type="entry name" value="HATPase_C_sf"/>
</dbReference>
<dbReference type="RefSeq" id="WP_317831687.1">
    <property type="nucleotide sequence ID" value="NZ_CP136920.1"/>
</dbReference>
<dbReference type="PANTHER" id="PTHR43395">
    <property type="entry name" value="SENSOR HISTIDINE KINASE CHEA"/>
    <property type="match status" value="1"/>
</dbReference>
<dbReference type="PROSITE" id="PS50110">
    <property type="entry name" value="RESPONSE_REGULATORY"/>
    <property type="match status" value="1"/>
</dbReference>
<dbReference type="Gene3D" id="3.40.50.2300">
    <property type="match status" value="1"/>
</dbReference>
<sequence length="924" mass="101353">MSSAEDSFPMLDLYQQEVETQCGALNEGLLELEKDSTEAEVIESIMRAAHSLKGAARIVGIKTVGDVAHVLEDILTHASEGKISISADDVDVLLRAADFFVTSGQQSAEQMAAWIESTQHTAEDLIVDIKAIEHSDAAPAKTPPVEKEEEPTKAEPLHLADASMLDLFKTEAEEQLTKLSNGLVALEDTPNNLELIEPLMRAAHSLKGAARIVGLTPAVDVAHAMEDVLVAAQEGKVSLEPESIDVLLKATDWLSQISQVAEDELASWVEKHADEVDLFQKDLRAIEKGKPIAKKQNQAPPVEAPIEKKDSDTSASKDSSDDAAPASQSKEKSASASQASDSVVRVSAENLNRLMGLAAETLVETRRLEPFRDSLLKLKETQTDLNQRIDVAQRALEALNLDPTTAAELEFVRIASRANLNAIREQIDSFDGFSREHTLLSDRLYREVLDSRMRPFRDGVVGFPRLVRDIGRSLGKKIAFNVEGKDTPVDRDILEKLDSPLNHILRNACDHGLETPEERIAKGKEPTAHLRLGARHSAGMLVVEIKDDGRGIDAERVRKKILERELCSADMVENLSEEETLEFLFLPGFFTAKEVTQISGRGVGLDVVQTMMQEIGGKVRVSSEVDHGTQFTIEVPITRSVVRALILEIDGEPYAFPLNRIVRTLQLTSEDIRIVENRQYFSMDGVNVGLVSAHSALGLSGNASTLSNELTVVVVNDRNNFYGVEIGQLIGESDLVVRPLDPRLGKVPGISAASLTEDGHPLLIIDIEDLVQSIDKLLSGGSMVQSERRDASTSGVRRKRVLVVDDSITVRETERQLLQNAGYDVEVAVDGADGWNAVRLGDFDLVVSDIDMPRLNGFEFVKKIRSDNRLGRTPVVIVSYKDREEDRMKGLDAGADFYLTKSAFQDDTFIEAVEELIGDAHDAS</sequence>
<dbReference type="SMART" id="SM00387">
    <property type="entry name" value="HATPase_c"/>
    <property type="match status" value="1"/>
</dbReference>
<dbReference type="PRINTS" id="PR00344">
    <property type="entry name" value="BCTRLSENSOR"/>
</dbReference>
<dbReference type="InterPro" id="IPR004358">
    <property type="entry name" value="Sig_transdc_His_kin-like_C"/>
</dbReference>
<dbReference type="InterPro" id="IPR036061">
    <property type="entry name" value="CheW-like_dom_sf"/>
</dbReference>
<dbReference type="KEGG" id="puo:RZN69_13830"/>
<dbReference type="CDD" id="cd00088">
    <property type="entry name" value="HPT"/>
    <property type="match status" value="2"/>
</dbReference>
<organism evidence="14 15">
    <name type="scientific">Rubellicoccus peritrichatus</name>
    <dbReference type="NCBI Taxonomy" id="3080537"/>
    <lineage>
        <taxon>Bacteria</taxon>
        <taxon>Pseudomonadati</taxon>
        <taxon>Verrucomicrobiota</taxon>
        <taxon>Opitutia</taxon>
        <taxon>Puniceicoccales</taxon>
        <taxon>Cerasicoccaceae</taxon>
        <taxon>Rubellicoccus</taxon>
    </lineage>
</organism>
<dbReference type="InterPro" id="IPR011006">
    <property type="entry name" value="CheY-like_superfamily"/>
</dbReference>
<feature type="region of interest" description="Disordered" evidence="9">
    <location>
        <begin position="290"/>
        <end position="342"/>
    </location>
</feature>
<evidence type="ECO:0000256" key="6">
    <source>
        <dbReference type="PROSITE-ProRule" id="PRU00110"/>
    </source>
</evidence>
<dbReference type="Pfam" id="PF01627">
    <property type="entry name" value="Hpt"/>
    <property type="match status" value="2"/>
</dbReference>
<feature type="domain" description="HPt" evidence="13">
    <location>
        <begin position="157"/>
        <end position="261"/>
    </location>
</feature>
<dbReference type="InterPro" id="IPR036641">
    <property type="entry name" value="HPT_dom_sf"/>
</dbReference>
<evidence type="ECO:0000256" key="9">
    <source>
        <dbReference type="SAM" id="MobiDB-lite"/>
    </source>
</evidence>
<dbReference type="PROSITE" id="PS50109">
    <property type="entry name" value="HIS_KIN"/>
    <property type="match status" value="1"/>
</dbReference>
<dbReference type="Pfam" id="PF00072">
    <property type="entry name" value="Response_reg"/>
    <property type="match status" value="1"/>
</dbReference>
<dbReference type="Pfam" id="PF02518">
    <property type="entry name" value="HATPase_c"/>
    <property type="match status" value="1"/>
</dbReference>
<dbReference type="EMBL" id="CP136920">
    <property type="protein sequence ID" value="WOO39698.1"/>
    <property type="molecule type" value="Genomic_DNA"/>
</dbReference>
<feature type="compositionally biased region" description="Low complexity" evidence="9">
    <location>
        <begin position="313"/>
        <end position="342"/>
    </location>
</feature>
<dbReference type="Gene3D" id="1.20.120.160">
    <property type="entry name" value="HPT domain"/>
    <property type="match status" value="2"/>
</dbReference>
<dbReference type="InterPro" id="IPR001789">
    <property type="entry name" value="Sig_transdc_resp-reg_receiver"/>
</dbReference>
<dbReference type="SUPFAM" id="SSF50341">
    <property type="entry name" value="CheW-like"/>
    <property type="match status" value="1"/>
</dbReference>
<dbReference type="PROSITE" id="PS50851">
    <property type="entry name" value="CHEW"/>
    <property type="match status" value="1"/>
</dbReference>
<dbReference type="SUPFAM" id="SSF52172">
    <property type="entry name" value="CheY-like"/>
    <property type="match status" value="1"/>
</dbReference>
<feature type="modified residue" description="4-aspartylphosphate" evidence="7">
    <location>
        <position position="849"/>
    </location>
</feature>
<feature type="domain" description="Histidine kinase" evidence="10">
    <location>
        <begin position="501"/>
        <end position="639"/>
    </location>
</feature>
<dbReference type="Pfam" id="PF01584">
    <property type="entry name" value="CheW"/>
    <property type="match status" value="1"/>
</dbReference>
<keyword evidence="8" id="KW-0175">Coiled coil</keyword>
<proteinExistence type="predicted"/>
<feature type="domain" description="HPt" evidence="13">
    <location>
        <begin position="3"/>
        <end position="114"/>
    </location>
</feature>
<protein>
    <recommendedName>
        <fullName evidence="2">histidine kinase</fullName>
        <ecNumber evidence="2">2.7.13.3</ecNumber>
    </recommendedName>
</protein>
<dbReference type="Gene3D" id="2.30.30.40">
    <property type="entry name" value="SH3 Domains"/>
    <property type="match status" value="1"/>
</dbReference>
<keyword evidence="3 7" id="KW-0597">Phosphoprotein</keyword>
<dbReference type="SMART" id="SM00260">
    <property type="entry name" value="CheW"/>
    <property type="match status" value="1"/>
</dbReference>
<evidence type="ECO:0000259" key="11">
    <source>
        <dbReference type="PROSITE" id="PS50110"/>
    </source>
</evidence>
<dbReference type="Proteomes" id="UP001304300">
    <property type="component" value="Chromosome"/>
</dbReference>
<feature type="modified residue" description="Phosphohistidine" evidence="6">
    <location>
        <position position="204"/>
    </location>
</feature>
<evidence type="ECO:0000313" key="15">
    <source>
        <dbReference type="Proteomes" id="UP001304300"/>
    </source>
</evidence>
<feature type="modified residue" description="Phosphohistidine" evidence="6">
    <location>
        <position position="50"/>
    </location>
</feature>
<dbReference type="InterPro" id="IPR005467">
    <property type="entry name" value="His_kinase_dom"/>
</dbReference>
<dbReference type="AlphaFoldDB" id="A0AAQ3QQ08"/>
<dbReference type="PROSITE" id="PS50894">
    <property type="entry name" value="HPT"/>
    <property type="match status" value="2"/>
</dbReference>
<dbReference type="SMART" id="SM00073">
    <property type="entry name" value="HPT"/>
    <property type="match status" value="2"/>
</dbReference>
<keyword evidence="5 14" id="KW-0418">Kinase</keyword>
<name>A0AAQ3QQ08_9BACT</name>
<dbReference type="InterPro" id="IPR051315">
    <property type="entry name" value="Bact_Chemotaxis_CheA"/>
</dbReference>
<dbReference type="InterPro" id="IPR002545">
    <property type="entry name" value="CheW-lke_dom"/>
</dbReference>
<dbReference type="InterPro" id="IPR008207">
    <property type="entry name" value="Sig_transdc_His_kin_Hpt_dom"/>
</dbReference>
<keyword evidence="4 14" id="KW-0808">Transferase</keyword>
<evidence type="ECO:0000256" key="7">
    <source>
        <dbReference type="PROSITE-ProRule" id="PRU00169"/>
    </source>
</evidence>
<dbReference type="GO" id="GO:0006935">
    <property type="term" value="P:chemotaxis"/>
    <property type="evidence" value="ECO:0007669"/>
    <property type="project" value="InterPro"/>
</dbReference>
<evidence type="ECO:0000256" key="3">
    <source>
        <dbReference type="ARBA" id="ARBA00022553"/>
    </source>
</evidence>
<feature type="domain" description="Response regulatory" evidence="11">
    <location>
        <begin position="800"/>
        <end position="916"/>
    </location>
</feature>
<evidence type="ECO:0000256" key="8">
    <source>
        <dbReference type="SAM" id="Coils"/>
    </source>
</evidence>
<feature type="domain" description="CheW-like" evidence="12">
    <location>
        <begin position="641"/>
        <end position="776"/>
    </location>
</feature>
<evidence type="ECO:0000259" key="13">
    <source>
        <dbReference type="PROSITE" id="PS50894"/>
    </source>
</evidence>
<dbReference type="SMART" id="SM00448">
    <property type="entry name" value="REC"/>
    <property type="match status" value="1"/>
</dbReference>